<name>A0A7T3RE62_9SPIR</name>
<gene>
    <name evidence="3" type="ORF">IWA51_02145</name>
</gene>
<sequence>MMNFILDNISWIWVGVLVLSLLIEAVTMSLTTIWSAIAALPMIFIARTQLPLRWQVLLFVVICAALIVFTRPFAVKKLKIGRNKTNSGTLVGQEVLVVKQISEFDRGEVKARGGVIWTAASADNSVLEEGKRCVVDHIEGNTLFVK</sequence>
<evidence type="ECO:0000313" key="4">
    <source>
        <dbReference type="Proteomes" id="UP000595224"/>
    </source>
</evidence>
<dbReference type="RefSeq" id="WP_177527824.1">
    <property type="nucleotide sequence ID" value="NZ_CBCSHE010000012.1"/>
</dbReference>
<evidence type="ECO:0000256" key="1">
    <source>
        <dbReference type="SAM" id="Phobius"/>
    </source>
</evidence>
<feature type="domain" description="NfeD-like C-terminal" evidence="2">
    <location>
        <begin position="89"/>
        <end position="146"/>
    </location>
</feature>
<organism evidence="3 4">
    <name type="scientific">Treponema peruense</name>
    <dbReference type="NCBI Taxonomy" id="2787628"/>
    <lineage>
        <taxon>Bacteria</taxon>
        <taxon>Pseudomonadati</taxon>
        <taxon>Spirochaetota</taxon>
        <taxon>Spirochaetia</taxon>
        <taxon>Spirochaetales</taxon>
        <taxon>Treponemataceae</taxon>
        <taxon>Treponema</taxon>
    </lineage>
</organism>
<feature type="transmembrane region" description="Helical" evidence="1">
    <location>
        <begin position="12"/>
        <end position="44"/>
    </location>
</feature>
<feature type="transmembrane region" description="Helical" evidence="1">
    <location>
        <begin position="56"/>
        <end position="74"/>
    </location>
</feature>
<dbReference type="InterPro" id="IPR002810">
    <property type="entry name" value="NfeD-like_C"/>
</dbReference>
<dbReference type="KEGG" id="tper:IWA51_02145"/>
<proteinExistence type="predicted"/>
<accession>A0A7T3RE62</accession>
<protein>
    <submittedName>
        <fullName evidence="3">NfeD family protein</fullName>
    </submittedName>
</protein>
<evidence type="ECO:0000313" key="3">
    <source>
        <dbReference type="EMBL" id="QQA01440.1"/>
    </source>
</evidence>
<evidence type="ECO:0000259" key="2">
    <source>
        <dbReference type="Pfam" id="PF01957"/>
    </source>
</evidence>
<keyword evidence="1" id="KW-0472">Membrane</keyword>
<keyword evidence="1" id="KW-1133">Transmembrane helix</keyword>
<dbReference type="Gene3D" id="2.40.50.140">
    <property type="entry name" value="Nucleic acid-binding proteins"/>
    <property type="match status" value="1"/>
</dbReference>
<dbReference type="InterPro" id="IPR012340">
    <property type="entry name" value="NA-bd_OB-fold"/>
</dbReference>
<dbReference type="Pfam" id="PF01957">
    <property type="entry name" value="NfeD"/>
    <property type="match status" value="1"/>
</dbReference>
<keyword evidence="4" id="KW-1185">Reference proteome</keyword>
<keyword evidence="1" id="KW-0812">Transmembrane</keyword>
<reference evidence="3 4" key="1">
    <citation type="submission" date="2020-11" db="EMBL/GenBank/DDBJ databases">
        <title>Treponema Peruensis nv. sp., first commensal Treponema isolated from human feces.</title>
        <authorList>
            <person name="Belkhou C."/>
            <person name="Raes J."/>
        </authorList>
    </citation>
    <scope>NUCLEOTIDE SEQUENCE [LARGE SCALE GENOMIC DNA]</scope>
    <source>
        <strain evidence="3 4">RCC2812</strain>
    </source>
</reference>
<dbReference type="Proteomes" id="UP000595224">
    <property type="component" value="Chromosome"/>
</dbReference>
<dbReference type="AlphaFoldDB" id="A0A7T3RE62"/>
<dbReference type="EMBL" id="CP064936">
    <property type="protein sequence ID" value="QQA01440.1"/>
    <property type="molecule type" value="Genomic_DNA"/>
</dbReference>